<organism evidence="4 5">
    <name type="scientific">Hymenobacter jeongseonensis</name>
    <dbReference type="NCBI Taxonomy" id="2791027"/>
    <lineage>
        <taxon>Bacteria</taxon>
        <taxon>Pseudomonadati</taxon>
        <taxon>Bacteroidota</taxon>
        <taxon>Cytophagia</taxon>
        <taxon>Cytophagales</taxon>
        <taxon>Hymenobacteraceae</taxon>
        <taxon>Hymenobacter</taxon>
    </lineage>
</organism>
<evidence type="ECO:0000256" key="2">
    <source>
        <dbReference type="ARBA" id="ARBA00023002"/>
    </source>
</evidence>
<dbReference type="SUPFAM" id="SSF51735">
    <property type="entry name" value="NAD(P)-binding Rossmann-fold domains"/>
    <property type="match status" value="1"/>
</dbReference>
<comment type="caution">
    <text evidence="4">The sequence shown here is derived from an EMBL/GenBank/DDBJ whole genome shotgun (WGS) entry which is preliminary data.</text>
</comment>
<dbReference type="PANTHER" id="PTHR47706">
    <property type="entry name" value="NMRA-LIKE FAMILY PROTEIN"/>
    <property type="match status" value="1"/>
</dbReference>
<keyword evidence="1" id="KW-0521">NADP</keyword>
<gene>
    <name evidence="4" type="ORF">I2I05_06330</name>
</gene>
<evidence type="ECO:0000313" key="4">
    <source>
        <dbReference type="EMBL" id="MBF9237008.1"/>
    </source>
</evidence>
<keyword evidence="5" id="KW-1185">Reference proteome</keyword>
<keyword evidence="2" id="KW-0560">Oxidoreductase</keyword>
<feature type="domain" description="NmrA-like" evidence="3">
    <location>
        <begin position="37"/>
        <end position="260"/>
    </location>
</feature>
<dbReference type="InterPro" id="IPR008030">
    <property type="entry name" value="NmrA-like"/>
</dbReference>
<evidence type="ECO:0000259" key="3">
    <source>
        <dbReference type="Pfam" id="PF05368"/>
    </source>
</evidence>
<accession>A0ABS0IGF2</accession>
<protein>
    <submittedName>
        <fullName evidence="4">NmrA family NAD(P)-binding protein</fullName>
    </submittedName>
</protein>
<dbReference type="Pfam" id="PF05368">
    <property type="entry name" value="NmrA"/>
    <property type="match status" value="1"/>
</dbReference>
<dbReference type="InterPro" id="IPR036291">
    <property type="entry name" value="NAD(P)-bd_dom_sf"/>
</dbReference>
<name>A0ABS0IGF2_9BACT</name>
<dbReference type="InterPro" id="IPR051609">
    <property type="entry name" value="NmrA/Isoflavone_reductase-like"/>
</dbReference>
<dbReference type="PANTHER" id="PTHR47706:SF1">
    <property type="entry name" value="CIPA-LIKE, PUTATIVE (AFU_ORTHOLOGUE AFUA_1G12460)-RELATED"/>
    <property type="match status" value="1"/>
</dbReference>
<evidence type="ECO:0000313" key="5">
    <source>
        <dbReference type="Proteomes" id="UP000597617"/>
    </source>
</evidence>
<sequence>MVAKRAIEKFSPSVFKSLILAEDKAVSLPSSKANPATIVLAGATGDLGFRIARALLKRGAAVRALVRPGNTKPEVAQLRELGAELVEVDFNSVIALTQACSGAACVVSALSGLRDVIMDGQKRLLDAAVVAGVPRFIPSDFCIDYTKLPAGSNRNLDLRREFNQRLDQAPIQATSVLNGMFTDLLTGQAPVVLFGLKRVMYYGNADQPLDFTTTSDTAEFTAAAALDPTTPRYLRVAGEVATVRGLQRAATDATGQPFKLLRVGPLGVLGVLIKVTKALMPTSDDVFPPWQGMQYLHNMFTGLPKLAPLDNGRYPEIRWTSVREVLATRK</sequence>
<reference evidence="4 5" key="1">
    <citation type="submission" date="2020-11" db="EMBL/GenBank/DDBJ databases">
        <authorList>
            <person name="Kim M.K."/>
        </authorList>
    </citation>
    <scope>NUCLEOTIDE SEQUENCE [LARGE SCALE GENOMIC DNA]</scope>
    <source>
        <strain evidence="4 5">BT683</strain>
    </source>
</reference>
<dbReference type="Proteomes" id="UP000597617">
    <property type="component" value="Unassembled WGS sequence"/>
</dbReference>
<dbReference type="Gene3D" id="3.40.50.720">
    <property type="entry name" value="NAD(P)-binding Rossmann-like Domain"/>
    <property type="match status" value="1"/>
</dbReference>
<dbReference type="EMBL" id="JADQDQ010000002">
    <property type="protein sequence ID" value="MBF9237008.1"/>
    <property type="molecule type" value="Genomic_DNA"/>
</dbReference>
<evidence type="ECO:0000256" key="1">
    <source>
        <dbReference type="ARBA" id="ARBA00022857"/>
    </source>
</evidence>
<proteinExistence type="predicted"/>